<proteinExistence type="predicted"/>
<accession>A0A6J4NZS7</accession>
<gene>
    <name evidence="1" type="ORF">AVDCRST_MAG55-738</name>
</gene>
<reference evidence="1" key="1">
    <citation type="submission" date="2020-02" db="EMBL/GenBank/DDBJ databases">
        <authorList>
            <person name="Meier V. D."/>
        </authorList>
    </citation>
    <scope>NUCLEOTIDE SEQUENCE</scope>
    <source>
        <strain evidence="1">AVDCRST_MAG55</strain>
    </source>
</reference>
<organism evidence="1">
    <name type="scientific">uncultured Rubrobacteraceae bacterium</name>
    <dbReference type="NCBI Taxonomy" id="349277"/>
    <lineage>
        <taxon>Bacteria</taxon>
        <taxon>Bacillati</taxon>
        <taxon>Actinomycetota</taxon>
        <taxon>Rubrobacteria</taxon>
        <taxon>Rubrobacterales</taxon>
        <taxon>Rubrobacteraceae</taxon>
        <taxon>environmental samples</taxon>
    </lineage>
</organism>
<dbReference type="EMBL" id="CADCUZ010000030">
    <property type="protein sequence ID" value="CAA9402182.1"/>
    <property type="molecule type" value="Genomic_DNA"/>
</dbReference>
<name>A0A6J4NZS7_9ACTN</name>
<evidence type="ECO:0000313" key="1">
    <source>
        <dbReference type="EMBL" id="CAA9402182.1"/>
    </source>
</evidence>
<dbReference type="AlphaFoldDB" id="A0A6J4NZS7"/>
<protein>
    <submittedName>
        <fullName evidence="1">Uncharacterized protein</fullName>
    </submittedName>
</protein>
<sequence length="39" mass="4062">MTAQGLNPHSASPPEEVVTYGTPWEVFSGGDDVTEVCGP</sequence>